<organism evidence="2 3">
    <name type="scientific">Ancylostoma duodenale</name>
    <dbReference type="NCBI Taxonomy" id="51022"/>
    <lineage>
        <taxon>Eukaryota</taxon>
        <taxon>Metazoa</taxon>
        <taxon>Ecdysozoa</taxon>
        <taxon>Nematoda</taxon>
        <taxon>Chromadorea</taxon>
        <taxon>Rhabditida</taxon>
        <taxon>Rhabditina</taxon>
        <taxon>Rhabditomorpha</taxon>
        <taxon>Strongyloidea</taxon>
        <taxon>Ancylostomatidae</taxon>
        <taxon>Ancylostomatinae</taxon>
        <taxon>Ancylostoma</taxon>
    </lineage>
</organism>
<feature type="domain" description="Tyrosine-protein phosphatase" evidence="1">
    <location>
        <begin position="2"/>
        <end position="50"/>
    </location>
</feature>
<gene>
    <name evidence="2" type="ORF">ANCDUO_01803</name>
</gene>
<dbReference type="Pfam" id="PF00102">
    <property type="entry name" value="Y_phosphatase"/>
    <property type="match status" value="1"/>
</dbReference>
<dbReference type="GO" id="GO:0004725">
    <property type="term" value="F:protein tyrosine phosphatase activity"/>
    <property type="evidence" value="ECO:0007669"/>
    <property type="project" value="InterPro"/>
</dbReference>
<evidence type="ECO:0000313" key="2">
    <source>
        <dbReference type="EMBL" id="KIH67862.1"/>
    </source>
</evidence>
<dbReference type="SUPFAM" id="SSF52799">
    <property type="entry name" value="(Phosphotyrosine protein) phosphatases II"/>
    <property type="match status" value="1"/>
</dbReference>
<dbReference type="EMBL" id="KN726543">
    <property type="protein sequence ID" value="KIH67862.1"/>
    <property type="molecule type" value="Genomic_DNA"/>
</dbReference>
<dbReference type="Gene3D" id="3.90.190.10">
    <property type="entry name" value="Protein tyrosine phosphatase superfamily"/>
    <property type="match status" value="1"/>
</dbReference>
<dbReference type="Proteomes" id="UP000054047">
    <property type="component" value="Unassembled WGS sequence"/>
</dbReference>
<proteinExistence type="predicted"/>
<sequence length="51" mass="5761">MDKNRYRGIYVTCNDYTRVVLNDGKGGDYIHANYIKGAPLVCTFICTQVSL</sequence>
<dbReference type="AlphaFoldDB" id="A0A0C2DY27"/>
<evidence type="ECO:0000259" key="1">
    <source>
        <dbReference type="Pfam" id="PF00102"/>
    </source>
</evidence>
<keyword evidence="3" id="KW-1185">Reference proteome</keyword>
<dbReference type="InterPro" id="IPR052782">
    <property type="entry name" value="Oocyte-zygote_transition_reg"/>
</dbReference>
<dbReference type="OrthoDB" id="6058203at2759"/>
<dbReference type="PANTHER" id="PTHR46163">
    <property type="entry name" value="TYROSINE-PROTEIN PHOSPHATASE-RELATED"/>
    <property type="match status" value="1"/>
</dbReference>
<dbReference type="InterPro" id="IPR000242">
    <property type="entry name" value="PTP_cat"/>
</dbReference>
<accession>A0A0C2DY27</accession>
<name>A0A0C2DY27_9BILA</name>
<protein>
    <recommendedName>
        <fullName evidence="1">Tyrosine-protein phosphatase domain-containing protein</fullName>
    </recommendedName>
</protein>
<dbReference type="InterPro" id="IPR029021">
    <property type="entry name" value="Prot-tyrosine_phosphatase-like"/>
</dbReference>
<reference evidence="2 3" key="1">
    <citation type="submission" date="2013-12" db="EMBL/GenBank/DDBJ databases">
        <title>Draft genome of the parsitic nematode Ancylostoma duodenale.</title>
        <authorList>
            <person name="Mitreva M."/>
        </authorList>
    </citation>
    <scope>NUCLEOTIDE SEQUENCE [LARGE SCALE GENOMIC DNA]</scope>
    <source>
        <strain evidence="2 3">Zhejiang</strain>
    </source>
</reference>
<evidence type="ECO:0000313" key="3">
    <source>
        <dbReference type="Proteomes" id="UP000054047"/>
    </source>
</evidence>